<feature type="compositionally biased region" description="Acidic residues" evidence="1">
    <location>
        <begin position="391"/>
        <end position="403"/>
    </location>
</feature>
<evidence type="ECO:0000313" key="3">
    <source>
        <dbReference type="EMBL" id="KAF9543990.1"/>
    </source>
</evidence>
<sequence length="783" mass="88343">MAHSSAVGRNCAPAYNNAYTRSTSSNNNGRRWGLGRRVLATVTLLSITNLLLVSRSSSNQIGHSLIQGQEVGSSFGFGSLGVAAVPVTHPARNTMIVERQDEPGPEVPTEVVEVDPCAVLSELHEPYISYGHVKRCYDNIPYNATEANTVVTTMSTLVRDFYIFLDSAMTENLQKPFTSHPVDILAGFDRISRTEYKNDFLFQTDVDLLMNSLNDAHANYIAHCYRNYLFLQPFELYAPVIDKVQTIRILVDGTNNLLEDCQVLTIDGVNALDAIQTWIDTHYGFSKDAGVRLNKALTSQSFNIDSKKWTYNQGQFTSRVTLPEGEAITYEISCPVSVLHPEGKNATLKAPWEIYRLLAWNDFDSTESFLVNNCYQEPETDLQEELIVVEDDDNDDDDDDGDNGEASGLKKRAKRLERARSQRRKQQQQRRGHQESLYQAAVETPRHLTKEPLRSNIEKRQIQEPAIAHLVSNGSSTSFFQLVKRPTIGVVVIPTHSVSLRTEAHVLEEGFAQLYDAGVRNVILDLTANGGGYVNFAYDLVDWMFPQENETSVYLSDLRTSMAVKALAQKDLEWEDYNSYFNPTSYSDAATGVEFETNFFLQDKLQRRVNRQLDYTPKVRMNHNLGAFERGMPWQHNADSIVVMTDGTCGSACGMSLNRLKNRHKVKSYAIGGRYGEDLSLFSFAGASVYSLKEILGDYEVLEVDPSMQQLLYKGIYRVPVMEFFDDDDVEGKPLEFRSELYKADFHLGYTPVTARRHEILWEIVANSHWTPEGQTGQDPSIE</sequence>
<evidence type="ECO:0000313" key="4">
    <source>
        <dbReference type="Proteomes" id="UP000723463"/>
    </source>
</evidence>
<dbReference type="Proteomes" id="UP000723463">
    <property type="component" value="Unassembled WGS sequence"/>
</dbReference>
<dbReference type="InterPro" id="IPR052766">
    <property type="entry name" value="S41A_metabolite_peptidase"/>
</dbReference>
<dbReference type="SUPFAM" id="SSF52096">
    <property type="entry name" value="ClpP/crotonase"/>
    <property type="match status" value="1"/>
</dbReference>
<dbReference type="GO" id="GO:0006508">
    <property type="term" value="P:proteolysis"/>
    <property type="evidence" value="ECO:0007669"/>
    <property type="project" value="InterPro"/>
</dbReference>
<feature type="compositionally biased region" description="Basic residues" evidence="1">
    <location>
        <begin position="409"/>
        <end position="431"/>
    </location>
</feature>
<dbReference type="EMBL" id="JAAAXW010000100">
    <property type="protein sequence ID" value="KAF9543990.1"/>
    <property type="molecule type" value="Genomic_DNA"/>
</dbReference>
<dbReference type="PANTHER" id="PTHR37049">
    <property type="entry name" value="PEPTIDASE S41 FAMILY PROTEIN"/>
    <property type="match status" value="1"/>
</dbReference>
<keyword evidence="4" id="KW-1185">Reference proteome</keyword>
<accession>A0A9P6F7D7</accession>
<protein>
    <recommendedName>
        <fullName evidence="2">Tail specific protease domain-containing protein</fullName>
    </recommendedName>
</protein>
<dbReference type="InterPro" id="IPR005151">
    <property type="entry name" value="Tail-specific_protease"/>
</dbReference>
<gene>
    <name evidence="3" type="ORF">EC957_000259</name>
</gene>
<dbReference type="PANTHER" id="PTHR37049:SF4">
    <property type="entry name" value="RHODANESE DOMAIN-CONTAINING PROTEIN"/>
    <property type="match status" value="1"/>
</dbReference>
<reference evidence="3" key="1">
    <citation type="journal article" date="2020" name="Fungal Divers.">
        <title>Resolving the Mortierellaceae phylogeny through synthesis of multi-gene phylogenetics and phylogenomics.</title>
        <authorList>
            <person name="Vandepol N."/>
            <person name="Liber J."/>
            <person name="Desiro A."/>
            <person name="Na H."/>
            <person name="Kennedy M."/>
            <person name="Barry K."/>
            <person name="Grigoriev I.V."/>
            <person name="Miller A.N."/>
            <person name="O'Donnell K."/>
            <person name="Stajich J.E."/>
            <person name="Bonito G."/>
        </authorList>
    </citation>
    <scope>NUCLEOTIDE SEQUENCE</scope>
    <source>
        <strain evidence="3">NRRL 2591</strain>
    </source>
</reference>
<dbReference type="Pfam" id="PF03572">
    <property type="entry name" value="Peptidase_S41"/>
    <property type="match status" value="1"/>
</dbReference>
<name>A0A9P6F7D7_9FUNG</name>
<evidence type="ECO:0000259" key="2">
    <source>
        <dbReference type="Pfam" id="PF03572"/>
    </source>
</evidence>
<dbReference type="Gene3D" id="3.90.226.10">
    <property type="entry name" value="2-enoyl-CoA Hydratase, Chain A, domain 1"/>
    <property type="match status" value="1"/>
</dbReference>
<feature type="domain" description="Tail specific protease" evidence="2">
    <location>
        <begin position="488"/>
        <end position="663"/>
    </location>
</feature>
<dbReference type="AlphaFoldDB" id="A0A9P6F7D7"/>
<dbReference type="GO" id="GO:0008236">
    <property type="term" value="F:serine-type peptidase activity"/>
    <property type="evidence" value="ECO:0007669"/>
    <property type="project" value="InterPro"/>
</dbReference>
<proteinExistence type="predicted"/>
<organism evidence="3 4">
    <name type="scientific">Mortierella hygrophila</name>
    <dbReference type="NCBI Taxonomy" id="979708"/>
    <lineage>
        <taxon>Eukaryota</taxon>
        <taxon>Fungi</taxon>
        <taxon>Fungi incertae sedis</taxon>
        <taxon>Mucoromycota</taxon>
        <taxon>Mortierellomycotina</taxon>
        <taxon>Mortierellomycetes</taxon>
        <taxon>Mortierellales</taxon>
        <taxon>Mortierellaceae</taxon>
        <taxon>Mortierella</taxon>
    </lineage>
</organism>
<dbReference type="InterPro" id="IPR029045">
    <property type="entry name" value="ClpP/crotonase-like_dom_sf"/>
</dbReference>
<comment type="caution">
    <text evidence="3">The sequence shown here is derived from an EMBL/GenBank/DDBJ whole genome shotgun (WGS) entry which is preliminary data.</text>
</comment>
<feature type="region of interest" description="Disordered" evidence="1">
    <location>
        <begin position="391"/>
        <end position="445"/>
    </location>
</feature>
<evidence type="ECO:0000256" key="1">
    <source>
        <dbReference type="SAM" id="MobiDB-lite"/>
    </source>
</evidence>